<dbReference type="PANTHER" id="PTHR23513">
    <property type="entry name" value="INTEGRAL MEMBRANE EFFLUX PROTEIN-RELATED"/>
    <property type="match status" value="1"/>
</dbReference>
<keyword evidence="4 7" id="KW-0812">Transmembrane</keyword>
<dbReference type="InterPro" id="IPR036259">
    <property type="entry name" value="MFS_trans_sf"/>
</dbReference>
<sequence length="395" mass="41216">MPQTALQVPNFRRYYVGAVLGVNGMWIFRVLMSWLAWDLTRDASFVGLVAAASLLPVAVAGPVMGAVTDRANIKQAFRWVSAGLLVCPALLLAGLHLHVLTPHVLLGVALIFGCVIAAYHPVRQSLGPRLVEPPLIGSVVALSALNFNLGRTISPAIGGLLIGRWGSEAAAVISFLLFLPNLLLQGGLHPRQSRDKPTTALWADFVEGLRYGLGRGPIRAVLILTVAGLGPIRGVMELLALIADGEFHLGAEGLGLLTSAVGGGALFAAVLQVAAGTRLAAAVAMRWAVLVLGFVSIAALVWAPVFPAAMVASALSGFCGTYVGVGLQIGLQSGLADELRGRIMSLWMLAVTLSTSLMALGLSLAAEYWGLDLATLVLLVVCGVLAVSFGRNRAE</sequence>
<feature type="transmembrane region" description="Helical" evidence="7">
    <location>
        <begin position="220"/>
        <end position="242"/>
    </location>
</feature>
<keyword evidence="2" id="KW-0813">Transport</keyword>
<evidence type="ECO:0000256" key="3">
    <source>
        <dbReference type="ARBA" id="ARBA00022475"/>
    </source>
</evidence>
<evidence type="ECO:0000313" key="9">
    <source>
        <dbReference type="Proteomes" id="UP000316030"/>
    </source>
</evidence>
<evidence type="ECO:0000256" key="7">
    <source>
        <dbReference type="SAM" id="Phobius"/>
    </source>
</evidence>
<protein>
    <submittedName>
        <fullName evidence="8">Predicted arabinose efflux permease, MFS family</fullName>
    </submittedName>
</protein>
<keyword evidence="3" id="KW-1003">Cell membrane</keyword>
<dbReference type="Gene3D" id="1.20.1250.20">
    <property type="entry name" value="MFS general substrate transporter like domains"/>
    <property type="match status" value="1"/>
</dbReference>
<feature type="transmembrane region" description="Helical" evidence="7">
    <location>
        <begin position="76"/>
        <end position="97"/>
    </location>
</feature>
<dbReference type="RefSeq" id="WP_185958911.1">
    <property type="nucleotide sequence ID" value="NZ_FXTO01000002.1"/>
</dbReference>
<feature type="transmembrane region" description="Helical" evidence="7">
    <location>
        <begin position="254"/>
        <end position="275"/>
    </location>
</feature>
<dbReference type="GO" id="GO:0005886">
    <property type="term" value="C:plasma membrane"/>
    <property type="evidence" value="ECO:0007669"/>
    <property type="project" value="UniProtKB-SubCell"/>
</dbReference>
<feature type="transmembrane region" description="Helical" evidence="7">
    <location>
        <begin position="311"/>
        <end position="331"/>
    </location>
</feature>
<keyword evidence="6 7" id="KW-0472">Membrane</keyword>
<feature type="transmembrane region" description="Helical" evidence="7">
    <location>
        <begin position="368"/>
        <end position="389"/>
    </location>
</feature>
<dbReference type="EMBL" id="FXTO01000002">
    <property type="protein sequence ID" value="SMO41413.1"/>
    <property type="molecule type" value="Genomic_DNA"/>
</dbReference>
<feature type="transmembrane region" description="Helical" evidence="7">
    <location>
        <begin position="43"/>
        <end position="64"/>
    </location>
</feature>
<evidence type="ECO:0000313" key="8">
    <source>
        <dbReference type="EMBL" id="SMO41413.1"/>
    </source>
</evidence>
<evidence type="ECO:0000256" key="2">
    <source>
        <dbReference type="ARBA" id="ARBA00022448"/>
    </source>
</evidence>
<name>A0A521B2U1_9RHOB</name>
<evidence type="ECO:0000256" key="6">
    <source>
        <dbReference type="ARBA" id="ARBA00023136"/>
    </source>
</evidence>
<dbReference type="Proteomes" id="UP000316030">
    <property type="component" value="Unassembled WGS sequence"/>
</dbReference>
<feature type="transmembrane region" description="Helical" evidence="7">
    <location>
        <begin position="287"/>
        <end position="305"/>
    </location>
</feature>
<accession>A0A521B2U1</accession>
<keyword evidence="9" id="KW-1185">Reference proteome</keyword>
<dbReference type="Pfam" id="PF05977">
    <property type="entry name" value="MFS_3"/>
    <property type="match status" value="1"/>
</dbReference>
<evidence type="ECO:0000256" key="5">
    <source>
        <dbReference type="ARBA" id="ARBA00022989"/>
    </source>
</evidence>
<dbReference type="SUPFAM" id="SSF103473">
    <property type="entry name" value="MFS general substrate transporter"/>
    <property type="match status" value="1"/>
</dbReference>
<dbReference type="AlphaFoldDB" id="A0A521B2U1"/>
<reference evidence="8 9" key="1">
    <citation type="submission" date="2017-05" db="EMBL/GenBank/DDBJ databases">
        <authorList>
            <person name="Varghese N."/>
            <person name="Submissions S."/>
        </authorList>
    </citation>
    <scope>NUCLEOTIDE SEQUENCE [LARGE SCALE GENOMIC DNA]</scope>
    <source>
        <strain evidence="8 9">DSM 29506</strain>
    </source>
</reference>
<dbReference type="PANTHER" id="PTHR23513:SF11">
    <property type="entry name" value="STAPHYLOFERRIN A TRANSPORTER"/>
    <property type="match status" value="1"/>
</dbReference>
<feature type="transmembrane region" description="Helical" evidence="7">
    <location>
        <begin position="103"/>
        <end position="122"/>
    </location>
</feature>
<dbReference type="InterPro" id="IPR010290">
    <property type="entry name" value="TM_effector"/>
</dbReference>
<keyword evidence="5 7" id="KW-1133">Transmembrane helix</keyword>
<feature type="transmembrane region" description="Helical" evidence="7">
    <location>
        <begin position="343"/>
        <end position="362"/>
    </location>
</feature>
<evidence type="ECO:0000256" key="1">
    <source>
        <dbReference type="ARBA" id="ARBA00004651"/>
    </source>
</evidence>
<feature type="transmembrane region" description="Helical" evidence="7">
    <location>
        <begin position="14"/>
        <end position="37"/>
    </location>
</feature>
<gene>
    <name evidence="8" type="ORF">SAMN06265173_10254</name>
</gene>
<proteinExistence type="predicted"/>
<dbReference type="CDD" id="cd06173">
    <property type="entry name" value="MFS_MefA_like"/>
    <property type="match status" value="1"/>
</dbReference>
<evidence type="ECO:0000256" key="4">
    <source>
        <dbReference type="ARBA" id="ARBA00022692"/>
    </source>
</evidence>
<comment type="subcellular location">
    <subcellularLocation>
        <location evidence="1">Cell membrane</location>
        <topology evidence="1">Multi-pass membrane protein</topology>
    </subcellularLocation>
</comment>
<organism evidence="8 9">
    <name type="scientific">Thalassovita litoralis</name>
    <dbReference type="NCBI Taxonomy" id="1010611"/>
    <lineage>
        <taxon>Bacteria</taxon>
        <taxon>Pseudomonadati</taxon>
        <taxon>Pseudomonadota</taxon>
        <taxon>Alphaproteobacteria</taxon>
        <taxon>Rhodobacterales</taxon>
        <taxon>Roseobacteraceae</taxon>
        <taxon>Thalassovita</taxon>
    </lineage>
</organism>